<dbReference type="OrthoDB" id="6895606at2"/>
<reference evidence="1 2" key="1">
    <citation type="submission" date="2016-12" db="EMBL/GenBank/DDBJ databases">
        <authorList>
            <person name="Song W.-J."/>
            <person name="Kurnit D.M."/>
        </authorList>
    </citation>
    <scope>NUCLEOTIDE SEQUENCE [LARGE SCALE GENOMIC DNA]</scope>
    <source>
        <strain evidence="1 2">PCL1601</strain>
    </source>
</reference>
<dbReference type="EMBL" id="MSCT01000010">
    <property type="protein sequence ID" value="OLF53908.1"/>
    <property type="molecule type" value="Genomic_DNA"/>
</dbReference>
<dbReference type="Proteomes" id="UP000185578">
    <property type="component" value="Unassembled WGS sequence"/>
</dbReference>
<proteinExistence type="predicted"/>
<dbReference type="AlphaFoldDB" id="A0A1Q8EQ35"/>
<evidence type="ECO:0000313" key="2">
    <source>
        <dbReference type="Proteomes" id="UP000185578"/>
    </source>
</evidence>
<sequence>MNMKSIFVAILIALVALAGYSMFLADRPTDTARIWLRTPALPVIQDAIFQLSPRFDEPRKTLMMEQLCALARGEVKQQQVDAFLKQQGIDVQALPRQGSPFSLLVNGDRPGQASACAAYLATSVLSTVNVAEFMRPVTVPPANGQPEKSSLQIDNTLLTSALSVKLAVARANADIFALIAVELQRSPGLTIPQYRERAGQLFTRLAPTYLQRIKEQLPPANTQYKLLQMDDSRFVFSSSVGSVFEFGRNGLVLSQGGIVWYGKGRLMGQEYPLQVECFSAAVKGLLTSPASPQTASIQ</sequence>
<organism evidence="1 2">
    <name type="scientific">Pseudomonas chlororaphis</name>
    <dbReference type="NCBI Taxonomy" id="587753"/>
    <lineage>
        <taxon>Bacteria</taxon>
        <taxon>Pseudomonadati</taxon>
        <taxon>Pseudomonadota</taxon>
        <taxon>Gammaproteobacteria</taxon>
        <taxon>Pseudomonadales</taxon>
        <taxon>Pseudomonadaceae</taxon>
        <taxon>Pseudomonas</taxon>
    </lineage>
</organism>
<dbReference type="RefSeq" id="WP_075119454.1">
    <property type="nucleotide sequence ID" value="NZ_MSCT01000010.1"/>
</dbReference>
<gene>
    <name evidence="1" type="ORF">BTN82_12670</name>
</gene>
<accession>A0A1Q8EQ35</accession>
<name>A0A1Q8EQ35_9PSED</name>
<evidence type="ECO:0000313" key="1">
    <source>
        <dbReference type="EMBL" id="OLF53908.1"/>
    </source>
</evidence>
<protein>
    <submittedName>
        <fullName evidence="1">Uncharacterized protein</fullName>
    </submittedName>
</protein>
<comment type="caution">
    <text evidence="1">The sequence shown here is derived from an EMBL/GenBank/DDBJ whole genome shotgun (WGS) entry which is preliminary data.</text>
</comment>